<gene>
    <name evidence="1" type="ORF">O53_5341</name>
</gene>
<dbReference type="PATRIC" id="fig|1134457.3.peg.5000"/>
<name>L7E0N4_MICAE</name>
<organism evidence="1 2">
    <name type="scientific">Microcystis aeruginosa TAIHU98</name>
    <dbReference type="NCBI Taxonomy" id="1134457"/>
    <lineage>
        <taxon>Bacteria</taxon>
        <taxon>Bacillati</taxon>
        <taxon>Cyanobacteriota</taxon>
        <taxon>Cyanophyceae</taxon>
        <taxon>Oscillatoriophycideae</taxon>
        <taxon>Chroococcales</taxon>
        <taxon>Microcystaceae</taxon>
        <taxon>Microcystis</taxon>
    </lineage>
</organism>
<evidence type="ECO:0000313" key="2">
    <source>
        <dbReference type="Proteomes" id="UP000010932"/>
    </source>
</evidence>
<accession>L7E0N4</accession>
<evidence type="ECO:0000313" key="1">
    <source>
        <dbReference type="EMBL" id="ELP52446.1"/>
    </source>
</evidence>
<proteinExistence type="predicted"/>
<dbReference type="Proteomes" id="UP000010932">
    <property type="component" value="Unassembled WGS sequence"/>
</dbReference>
<sequence length="48" mass="5550">MRLSLLFVLISSLQTKTLNRLRRQWPPILGINRPFFSAVLAESLFFAS</sequence>
<dbReference type="EMBL" id="ANKQ01000004">
    <property type="protein sequence ID" value="ELP52446.1"/>
    <property type="molecule type" value="Genomic_DNA"/>
</dbReference>
<dbReference type="AlphaFoldDB" id="L7E0N4"/>
<reference evidence="1 2" key="1">
    <citation type="journal article" date="2013" name="Genome Announc.">
        <title>Whole-Genome Sequence of Microcystis aeruginosa TAIHU98, a Nontoxic Bloom-Forming Strain Isolated from Taihu Lake, China.</title>
        <authorList>
            <person name="Yang C."/>
            <person name="Zhang W."/>
            <person name="Ren M."/>
            <person name="Song L."/>
            <person name="Li T."/>
            <person name="Zhao J."/>
        </authorList>
    </citation>
    <scope>NUCLEOTIDE SEQUENCE [LARGE SCALE GENOMIC DNA]</scope>
    <source>
        <strain evidence="1 2">TAIHU98</strain>
    </source>
</reference>
<protein>
    <submittedName>
        <fullName evidence="1">Uncharacterized protein</fullName>
    </submittedName>
</protein>
<comment type="caution">
    <text evidence="1">The sequence shown here is derived from an EMBL/GenBank/DDBJ whole genome shotgun (WGS) entry which is preliminary data.</text>
</comment>